<dbReference type="InterPro" id="IPR003657">
    <property type="entry name" value="WRKY_dom"/>
</dbReference>
<keyword evidence="3" id="KW-0238">DNA-binding</keyword>
<keyword evidence="5" id="KW-0539">Nucleus</keyword>
<reference evidence="8" key="1">
    <citation type="journal article" date="2018" name="DNA Res.">
        <title>Multiple hybrid de novo genome assembly of finger millet, an orphan allotetraploid crop.</title>
        <authorList>
            <person name="Hatakeyama M."/>
            <person name="Aluri S."/>
            <person name="Balachadran M.T."/>
            <person name="Sivarajan S.R."/>
            <person name="Patrignani A."/>
            <person name="Gruter S."/>
            <person name="Poveda L."/>
            <person name="Shimizu-Inatsugi R."/>
            <person name="Baeten J."/>
            <person name="Francoijs K.J."/>
            <person name="Nataraja K.N."/>
            <person name="Reddy Y.A.N."/>
            <person name="Phadnis S."/>
            <person name="Ravikumar R.L."/>
            <person name="Schlapbach R."/>
            <person name="Sreeman S.M."/>
            <person name="Shimizu K.K."/>
        </authorList>
    </citation>
    <scope>NUCLEOTIDE SEQUENCE</scope>
</reference>
<protein>
    <recommendedName>
        <fullName evidence="7">WRKY domain-containing protein</fullName>
    </recommendedName>
</protein>
<accession>A0AAV5BPP1</accession>
<dbReference type="InterPro" id="IPR044810">
    <property type="entry name" value="WRKY_plant"/>
</dbReference>
<sequence>MACRPDDPEGAVREVTRVYELIRNHQPLLLHHQRQQEPPSSTTQLAQRLLGEALRALNIALSVIKQQGQQDRSSTVAASPLPQVLSSSSPASAAAGSNGAARSGKRRKPAVEGGQNSSWVKSTPFPYDDGYEWRKYGEKRINGTGFTKSYFRCTYKDDKGCLATKYVQQKDNSDPPEFQVTYNNDHTCNCNINNLPTGGAADTNNPPPIGHHETVLQQEEATVVLPPLADVSAIPLDDLMPCDQPFPIADHCVTVVA</sequence>
<dbReference type="AlphaFoldDB" id="A0AAV5BPP1"/>
<dbReference type="SUPFAM" id="SSF118290">
    <property type="entry name" value="WRKY DNA-binding domain"/>
    <property type="match status" value="1"/>
</dbReference>
<keyword evidence="9" id="KW-1185">Reference proteome</keyword>
<keyword evidence="4" id="KW-0804">Transcription</keyword>
<dbReference type="Gene3D" id="2.20.25.80">
    <property type="entry name" value="WRKY domain"/>
    <property type="match status" value="1"/>
</dbReference>
<dbReference type="Proteomes" id="UP001054889">
    <property type="component" value="Unassembled WGS sequence"/>
</dbReference>
<organism evidence="8 9">
    <name type="scientific">Eleusine coracana subsp. coracana</name>
    <dbReference type="NCBI Taxonomy" id="191504"/>
    <lineage>
        <taxon>Eukaryota</taxon>
        <taxon>Viridiplantae</taxon>
        <taxon>Streptophyta</taxon>
        <taxon>Embryophyta</taxon>
        <taxon>Tracheophyta</taxon>
        <taxon>Spermatophyta</taxon>
        <taxon>Magnoliopsida</taxon>
        <taxon>Liliopsida</taxon>
        <taxon>Poales</taxon>
        <taxon>Poaceae</taxon>
        <taxon>PACMAD clade</taxon>
        <taxon>Chloridoideae</taxon>
        <taxon>Cynodonteae</taxon>
        <taxon>Eleusininae</taxon>
        <taxon>Eleusine</taxon>
    </lineage>
</organism>
<dbReference type="EMBL" id="BQKI01000002">
    <property type="protein sequence ID" value="GJM88161.1"/>
    <property type="molecule type" value="Genomic_DNA"/>
</dbReference>
<dbReference type="GO" id="GO:0043565">
    <property type="term" value="F:sequence-specific DNA binding"/>
    <property type="evidence" value="ECO:0007669"/>
    <property type="project" value="InterPro"/>
</dbReference>
<dbReference type="SMART" id="SM00774">
    <property type="entry name" value="WRKY"/>
    <property type="match status" value="1"/>
</dbReference>
<dbReference type="PROSITE" id="PS50811">
    <property type="entry name" value="WRKY"/>
    <property type="match status" value="1"/>
</dbReference>
<gene>
    <name evidence="8" type="primary">ga04190</name>
    <name evidence="8" type="ORF">PR202_ga04190</name>
</gene>
<dbReference type="PANTHER" id="PTHR31282">
    <property type="entry name" value="WRKY TRANSCRIPTION FACTOR 21-RELATED"/>
    <property type="match status" value="1"/>
</dbReference>
<evidence type="ECO:0000256" key="5">
    <source>
        <dbReference type="ARBA" id="ARBA00023242"/>
    </source>
</evidence>
<dbReference type="InterPro" id="IPR036576">
    <property type="entry name" value="WRKY_dom_sf"/>
</dbReference>
<evidence type="ECO:0000313" key="9">
    <source>
        <dbReference type="Proteomes" id="UP001054889"/>
    </source>
</evidence>
<reference evidence="8" key="2">
    <citation type="submission" date="2021-12" db="EMBL/GenBank/DDBJ databases">
        <title>Resequencing data analysis of finger millet.</title>
        <authorList>
            <person name="Hatakeyama M."/>
            <person name="Aluri S."/>
            <person name="Balachadran M.T."/>
            <person name="Sivarajan S.R."/>
            <person name="Poveda L."/>
            <person name="Shimizu-Inatsugi R."/>
            <person name="Schlapbach R."/>
            <person name="Sreeman S.M."/>
            <person name="Shimizu K.K."/>
        </authorList>
    </citation>
    <scope>NUCLEOTIDE SEQUENCE</scope>
</reference>
<proteinExistence type="predicted"/>
<evidence type="ECO:0000313" key="8">
    <source>
        <dbReference type="EMBL" id="GJM88161.1"/>
    </source>
</evidence>
<dbReference type="GO" id="GO:0003700">
    <property type="term" value="F:DNA-binding transcription factor activity"/>
    <property type="evidence" value="ECO:0007669"/>
    <property type="project" value="InterPro"/>
</dbReference>
<keyword evidence="2" id="KW-0805">Transcription regulation</keyword>
<evidence type="ECO:0000256" key="3">
    <source>
        <dbReference type="ARBA" id="ARBA00023125"/>
    </source>
</evidence>
<evidence type="ECO:0000256" key="4">
    <source>
        <dbReference type="ARBA" id="ARBA00023163"/>
    </source>
</evidence>
<evidence type="ECO:0000256" key="6">
    <source>
        <dbReference type="SAM" id="MobiDB-lite"/>
    </source>
</evidence>
<comment type="subcellular location">
    <subcellularLocation>
        <location evidence="1">Nucleus</location>
    </subcellularLocation>
</comment>
<evidence type="ECO:0000256" key="1">
    <source>
        <dbReference type="ARBA" id="ARBA00004123"/>
    </source>
</evidence>
<feature type="region of interest" description="Disordered" evidence="6">
    <location>
        <begin position="68"/>
        <end position="123"/>
    </location>
</feature>
<feature type="domain" description="WRKY" evidence="7">
    <location>
        <begin position="128"/>
        <end position="191"/>
    </location>
</feature>
<dbReference type="GO" id="GO:0005634">
    <property type="term" value="C:nucleus"/>
    <property type="evidence" value="ECO:0007669"/>
    <property type="project" value="UniProtKB-SubCell"/>
</dbReference>
<evidence type="ECO:0000259" key="7">
    <source>
        <dbReference type="PROSITE" id="PS50811"/>
    </source>
</evidence>
<name>A0AAV5BPP1_ELECO</name>
<feature type="compositionally biased region" description="Low complexity" evidence="6">
    <location>
        <begin position="77"/>
        <end position="102"/>
    </location>
</feature>
<evidence type="ECO:0000256" key="2">
    <source>
        <dbReference type="ARBA" id="ARBA00023015"/>
    </source>
</evidence>
<comment type="caution">
    <text evidence="8">The sequence shown here is derived from an EMBL/GenBank/DDBJ whole genome shotgun (WGS) entry which is preliminary data.</text>
</comment>
<dbReference type="Pfam" id="PF03106">
    <property type="entry name" value="WRKY"/>
    <property type="match status" value="1"/>
</dbReference>